<proteinExistence type="predicted"/>
<protein>
    <submittedName>
        <fullName evidence="1">Uncharacterized protein</fullName>
    </submittedName>
</protein>
<evidence type="ECO:0000313" key="2">
    <source>
        <dbReference type="Proteomes" id="UP000807504"/>
    </source>
</evidence>
<dbReference type="Proteomes" id="UP000807504">
    <property type="component" value="Unassembled WGS sequence"/>
</dbReference>
<evidence type="ECO:0000313" key="1">
    <source>
        <dbReference type="EMBL" id="KAF8785279.1"/>
    </source>
</evidence>
<reference evidence="1" key="2">
    <citation type="submission" date="2020-06" db="EMBL/GenBank/DDBJ databases">
        <authorList>
            <person name="Sheffer M."/>
        </authorList>
    </citation>
    <scope>NUCLEOTIDE SEQUENCE</scope>
</reference>
<keyword evidence="2" id="KW-1185">Reference proteome</keyword>
<accession>A0A8T0F758</accession>
<reference evidence="1" key="1">
    <citation type="journal article" date="2020" name="bioRxiv">
        <title>Chromosome-level reference genome of the European wasp spider Argiope bruennichi: a resource for studies on range expansion and evolutionary adaptation.</title>
        <authorList>
            <person name="Sheffer M.M."/>
            <person name="Hoppe A."/>
            <person name="Krehenwinkel H."/>
            <person name="Uhl G."/>
            <person name="Kuss A.W."/>
            <person name="Jensen L."/>
            <person name="Jensen C."/>
            <person name="Gillespie R.G."/>
            <person name="Hoff K.J."/>
            <person name="Prost S."/>
        </authorList>
    </citation>
    <scope>NUCLEOTIDE SEQUENCE</scope>
</reference>
<dbReference type="AlphaFoldDB" id="A0A8T0F758"/>
<comment type="caution">
    <text evidence="1">The sequence shown here is derived from an EMBL/GenBank/DDBJ whole genome shotgun (WGS) entry which is preliminary data.</text>
</comment>
<dbReference type="EMBL" id="JABXBU010000030">
    <property type="protein sequence ID" value="KAF8785279.1"/>
    <property type="molecule type" value="Genomic_DNA"/>
</dbReference>
<name>A0A8T0F758_ARGBR</name>
<organism evidence="1 2">
    <name type="scientific">Argiope bruennichi</name>
    <name type="common">Wasp spider</name>
    <name type="synonym">Aranea bruennichi</name>
    <dbReference type="NCBI Taxonomy" id="94029"/>
    <lineage>
        <taxon>Eukaryota</taxon>
        <taxon>Metazoa</taxon>
        <taxon>Ecdysozoa</taxon>
        <taxon>Arthropoda</taxon>
        <taxon>Chelicerata</taxon>
        <taxon>Arachnida</taxon>
        <taxon>Araneae</taxon>
        <taxon>Araneomorphae</taxon>
        <taxon>Entelegynae</taxon>
        <taxon>Araneoidea</taxon>
        <taxon>Araneidae</taxon>
        <taxon>Argiope</taxon>
    </lineage>
</organism>
<gene>
    <name evidence="1" type="ORF">HNY73_010843</name>
</gene>
<sequence length="124" mass="14050">MAPEQFPVARLLLLIQQMIREQNGGLRRQANDGQQTQRCESYGAVNQATPPILHLPGKREPVNVVSHLKCALELQRSGIGNELTKVNDRITRKGNMVIKYCGKYTCYECITCGILTRRSSLHWQ</sequence>